<dbReference type="Proteomes" id="UP000443843">
    <property type="component" value="Unassembled WGS sequence"/>
</dbReference>
<evidence type="ECO:0000259" key="2">
    <source>
        <dbReference type="Pfam" id="PF09976"/>
    </source>
</evidence>
<dbReference type="AlphaFoldDB" id="A0A844W3Y5"/>
<dbReference type="InterPro" id="IPR018704">
    <property type="entry name" value="SecYEG/CpoB_TPR"/>
</dbReference>
<feature type="domain" description="Ancillary SecYEG translocon subunit/Cell division coordinator CpoB TPR" evidence="2">
    <location>
        <begin position="29"/>
        <end position="144"/>
    </location>
</feature>
<keyword evidence="4" id="KW-1185">Reference proteome</keyword>
<dbReference type="Pfam" id="PF09976">
    <property type="entry name" value="TPR_21"/>
    <property type="match status" value="1"/>
</dbReference>
<keyword evidence="1" id="KW-0812">Transmembrane</keyword>
<feature type="transmembrane region" description="Helical" evidence="1">
    <location>
        <begin position="27"/>
        <end position="44"/>
    </location>
</feature>
<evidence type="ECO:0000313" key="4">
    <source>
        <dbReference type="Proteomes" id="UP000443843"/>
    </source>
</evidence>
<dbReference type="EMBL" id="WNXQ01000005">
    <property type="protein sequence ID" value="MWB78537.1"/>
    <property type="molecule type" value="Genomic_DNA"/>
</dbReference>
<evidence type="ECO:0000256" key="1">
    <source>
        <dbReference type="SAM" id="Phobius"/>
    </source>
</evidence>
<accession>A0A844W3Y5</accession>
<dbReference type="RefSeq" id="WP_160382754.1">
    <property type="nucleotide sequence ID" value="NZ_WNXQ01000005.1"/>
</dbReference>
<evidence type="ECO:0000313" key="3">
    <source>
        <dbReference type="EMBL" id="MWB78537.1"/>
    </source>
</evidence>
<proteinExistence type="predicted"/>
<keyword evidence="1" id="KW-1133">Transmembrane helix</keyword>
<name>A0A844W3Y5_9RHOB</name>
<protein>
    <recommendedName>
        <fullName evidence="2">Ancillary SecYEG translocon subunit/Cell division coordinator CpoB TPR domain-containing protein</fullName>
    </recommendedName>
</protein>
<sequence length="226" mass="23979">MSQTDSFIDEVTEEVRRDRLFGLIRRYGWIAVLVVLVVVAGAAWNEYRKAQERTAAQALGDALLSALEQDTPAERVSALDAVDATTPGQQAIRGLLESSEAAAADDPEGAADTLMQVAGSSDLPKIYRDIARFKALGLQAGQRDPAERRADYEALANSGSALRLLADEQIALTYVEAGETDEAIARLRAILEDAELTTGLRQRASQLIVALGADPAAPDGAAAGSE</sequence>
<comment type="caution">
    <text evidence="3">The sequence shown here is derived from an EMBL/GenBank/DDBJ whole genome shotgun (WGS) entry which is preliminary data.</text>
</comment>
<organism evidence="3 4">
    <name type="scientific">Pseudooceanicola pacificus</name>
    <dbReference type="NCBI Taxonomy" id="2676438"/>
    <lineage>
        <taxon>Bacteria</taxon>
        <taxon>Pseudomonadati</taxon>
        <taxon>Pseudomonadota</taxon>
        <taxon>Alphaproteobacteria</taxon>
        <taxon>Rhodobacterales</taxon>
        <taxon>Paracoccaceae</taxon>
        <taxon>Pseudooceanicola</taxon>
    </lineage>
</organism>
<gene>
    <name evidence="3" type="ORF">GLS40_10910</name>
</gene>
<keyword evidence="1" id="KW-0472">Membrane</keyword>
<reference evidence="3 4" key="1">
    <citation type="submission" date="2019-11" db="EMBL/GenBank/DDBJ databases">
        <title>Pseudooceanicola pacifica sp. nov., isolated from deep-sea sediment of the Pacific Ocean.</title>
        <authorList>
            <person name="Lyu L."/>
        </authorList>
    </citation>
    <scope>NUCLEOTIDE SEQUENCE [LARGE SCALE GENOMIC DNA]</scope>
    <source>
        <strain evidence="3 4">216_PA32_1</strain>
    </source>
</reference>